<gene>
    <name evidence="1" type="ORF">THAOC_18268</name>
</gene>
<evidence type="ECO:0000313" key="2">
    <source>
        <dbReference type="Proteomes" id="UP000266841"/>
    </source>
</evidence>
<proteinExistence type="predicted"/>
<name>K0S5D4_THAOC</name>
<feature type="non-terminal residue" evidence="1">
    <location>
        <position position="138"/>
    </location>
</feature>
<dbReference type="EMBL" id="AGNL01020215">
    <property type="protein sequence ID" value="EJK61278.1"/>
    <property type="molecule type" value="Genomic_DNA"/>
</dbReference>
<organism evidence="1 2">
    <name type="scientific">Thalassiosira oceanica</name>
    <name type="common">Marine diatom</name>
    <dbReference type="NCBI Taxonomy" id="159749"/>
    <lineage>
        <taxon>Eukaryota</taxon>
        <taxon>Sar</taxon>
        <taxon>Stramenopiles</taxon>
        <taxon>Ochrophyta</taxon>
        <taxon>Bacillariophyta</taxon>
        <taxon>Coscinodiscophyceae</taxon>
        <taxon>Thalassiosirophycidae</taxon>
        <taxon>Thalassiosirales</taxon>
        <taxon>Thalassiosiraceae</taxon>
        <taxon>Thalassiosira</taxon>
    </lineage>
</organism>
<keyword evidence="2" id="KW-1185">Reference proteome</keyword>
<accession>K0S5D4</accession>
<dbReference type="Proteomes" id="UP000266841">
    <property type="component" value="Unassembled WGS sequence"/>
</dbReference>
<dbReference type="eggNOG" id="ENOG502SY46">
    <property type="taxonomic scope" value="Eukaryota"/>
</dbReference>
<reference evidence="1 2" key="1">
    <citation type="journal article" date="2012" name="Genome Biol.">
        <title>Genome and low-iron response of an oceanic diatom adapted to chronic iron limitation.</title>
        <authorList>
            <person name="Lommer M."/>
            <person name="Specht M."/>
            <person name="Roy A.S."/>
            <person name="Kraemer L."/>
            <person name="Andreson R."/>
            <person name="Gutowska M.A."/>
            <person name="Wolf J."/>
            <person name="Bergner S.V."/>
            <person name="Schilhabel M.B."/>
            <person name="Klostermeier U.C."/>
            <person name="Beiko R.G."/>
            <person name="Rosenstiel P."/>
            <person name="Hippler M."/>
            <person name="Laroche J."/>
        </authorList>
    </citation>
    <scope>NUCLEOTIDE SEQUENCE [LARGE SCALE GENOMIC DNA]</scope>
    <source>
        <strain evidence="1 2">CCMP1005</strain>
    </source>
</reference>
<dbReference type="AlphaFoldDB" id="K0S5D4"/>
<comment type="caution">
    <text evidence="1">The sequence shown here is derived from an EMBL/GenBank/DDBJ whole genome shotgun (WGS) entry which is preliminary data.</text>
</comment>
<protein>
    <submittedName>
        <fullName evidence="1">Uncharacterized protein</fullName>
    </submittedName>
</protein>
<evidence type="ECO:0000313" key="1">
    <source>
        <dbReference type="EMBL" id="EJK61278.1"/>
    </source>
</evidence>
<sequence>MTRQTRKLGGKKFRMTTHMVAHELASNIEEIFADHDVEIVAVDAADDDDETTVCSSAGSEDGTFVSARSMRSARSLVSGYDQGDGLPTTLEFKPKVRTSRFDDDEDDMMAQIEAMAAEADLAFEKRRRGEARGGERRR</sequence>